<reference evidence="3" key="1">
    <citation type="submission" date="2016-10" db="EMBL/GenBank/DDBJ databases">
        <authorList>
            <person name="Varghese N."/>
            <person name="Submissions S."/>
        </authorList>
    </citation>
    <scope>NUCLEOTIDE SEQUENCE [LARGE SCALE GENOMIC DNA]</scope>
    <source>
        <strain evidence="3">IBRC-M 10761</strain>
    </source>
</reference>
<dbReference type="AlphaFoldDB" id="A0A1H6Y3F3"/>
<feature type="transmembrane region" description="Helical" evidence="1">
    <location>
        <begin position="81"/>
        <end position="100"/>
    </location>
</feature>
<accession>A0A1H6Y3F3</accession>
<evidence type="ECO:0008006" key="4">
    <source>
        <dbReference type="Google" id="ProtNLM"/>
    </source>
</evidence>
<name>A0A1H6Y3F3_9BACT</name>
<evidence type="ECO:0000256" key="1">
    <source>
        <dbReference type="SAM" id="Phobius"/>
    </source>
</evidence>
<feature type="transmembrane region" description="Helical" evidence="1">
    <location>
        <begin position="145"/>
        <end position="166"/>
    </location>
</feature>
<dbReference type="STRING" id="1416801.SAMN05192553_103397"/>
<dbReference type="Pfam" id="PF06197">
    <property type="entry name" value="DUF998"/>
    <property type="match status" value="1"/>
</dbReference>
<feature type="transmembrane region" description="Helical" evidence="1">
    <location>
        <begin position="172"/>
        <end position="190"/>
    </location>
</feature>
<dbReference type="Proteomes" id="UP000199403">
    <property type="component" value="Unassembled WGS sequence"/>
</dbReference>
<protein>
    <recommendedName>
        <fullName evidence="4">DUF998 domain-containing protein</fullName>
    </recommendedName>
</protein>
<keyword evidence="3" id="KW-1185">Reference proteome</keyword>
<keyword evidence="1" id="KW-1133">Transmembrane helix</keyword>
<evidence type="ECO:0000313" key="3">
    <source>
        <dbReference type="Proteomes" id="UP000199403"/>
    </source>
</evidence>
<dbReference type="OrthoDB" id="838990at2"/>
<organism evidence="2 3">
    <name type="scientific">Cyclobacterium xiamenense</name>
    <dbReference type="NCBI Taxonomy" id="1297121"/>
    <lineage>
        <taxon>Bacteria</taxon>
        <taxon>Pseudomonadati</taxon>
        <taxon>Bacteroidota</taxon>
        <taxon>Cytophagia</taxon>
        <taxon>Cytophagales</taxon>
        <taxon>Cyclobacteriaceae</taxon>
        <taxon>Cyclobacterium</taxon>
    </lineage>
</organism>
<proteinExistence type="predicted"/>
<evidence type="ECO:0000313" key="2">
    <source>
        <dbReference type="EMBL" id="SEJ34976.1"/>
    </source>
</evidence>
<sequence length="200" mass="21671">MKPNRAIVGYIGLVAVGVLLAAFAVFGAANKDFSFFNDFISKLGAVGEPNALWWNLAGFVLVGVLLFVFGMLYGLLVSDRLLAVLLSLFGIGFALTAIPMDMDVSDTAVSKAHIVVICFGLAFWLFGLSRLGYNPHLDKRVRKRANFTAIVLVLSMLGFVLGWWSMPITHQLVFGIVFGWTAITSLELIGSPNSPVDKKG</sequence>
<keyword evidence="1" id="KW-0812">Transmembrane</keyword>
<dbReference type="EMBL" id="FNZH01000003">
    <property type="protein sequence ID" value="SEJ34976.1"/>
    <property type="molecule type" value="Genomic_DNA"/>
</dbReference>
<gene>
    <name evidence="2" type="ORF">SAMN05192553_103397</name>
</gene>
<dbReference type="RefSeq" id="WP_092173842.1">
    <property type="nucleotide sequence ID" value="NZ_FNZH01000003.1"/>
</dbReference>
<dbReference type="InterPro" id="IPR009339">
    <property type="entry name" value="DUF998"/>
</dbReference>
<keyword evidence="1" id="KW-0472">Membrane</keyword>
<feature type="transmembrane region" description="Helical" evidence="1">
    <location>
        <begin position="52"/>
        <end position="74"/>
    </location>
</feature>
<feature type="transmembrane region" description="Helical" evidence="1">
    <location>
        <begin position="7"/>
        <end position="29"/>
    </location>
</feature>
<feature type="transmembrane region" description="Helical" evidence="1">
    <location>
        <begin position="112"/>
        <end position="133"/>
    </location>
</feature>